<sequence>MRRLTSKLSIVAFGIWVLLLIMCVKFLTYPRFITLSNSMFIHEQGCAYIAKINKPLGWPLINYATDSSFNERTSGMVLFENSTKLKNSHAAHDWIRSNGGGSYSYWRGVLYFSSSDCSDPAKNNRVYKVYAAPSFSLINYLIGGICGLFLLYSVFPKFFLRLIVNLKESLSSTSISTHFYWLWLGIAILFPVCFLFYVWITGQSIGLSVAGHFQVSDPSGYWYCANTILNRVDSLGGMQIVDWCLRRTIYPTFLAGILYFMQQDVYFTLLLQSILLSVSAFFLAKRLAHLSGIASGILVFILFQAYMIINTYPTTMTENAGLIFSCLGFGFIFWGCERHKILLMVIGIGLISIALNARAGAFFVLPMLLVWVLVYLEREKQKVIPWGICFILASSFGFILQFLLAHMMGNASNTMGNFSYTLYGLSVGGKGWSQIFIDHPDLSGTDTAVSSMIYQYALINIKNQPLLLLDGLWKNLSLFLSSEFYPLRFSQLFKYLWYIGWIPLIINRKNPVELLILLGSIGELLSAPLITVDGGQRCFAATVIFDFMQTIFGFVWSIGILFRVPHSCMGNLNIRGHHRDYLGIILIGIVFIIILIPLLPKNNNSSSFKVNLVDKCNKDEYLVVTNLGRGSLMLNIISEESKERFFMREISRSKLINNLYPNNWYNKSFIDFKGVSLLNIPIVEKAFGIQIYSNQSIEPFYNQKVIMCVDKNQSYRLADTTYYKLNSIEKIKY</sequence>
<keyword evidence="1" id="KW-1133">Transmembrane helix</keyword>
<name>A0A2I7N9H8_9NEIS</name>
<dbReference type="AlphaFoldDB" id="A0A2I7N9H8"/>
<reference evidence="3" key="1">
    <citation type="submission" date="2017-11" db="EMBL/GenBank/DDBJ databases">
        <authorList>
            <person name="Chan K.G."/>
            <person name="Lee L.S."/>
        </authorList>
    </citation>
    <scope>NUCLEOTIDE SEQUENCE [LARGE SCALE GENOMIC DNA]</scope>
    <source>
        <strain evidence="3">DSM 100970</strain>
    </source>
</reference>
<proteinExistence type="predicted"/>
<dbReference type="RefSeq" id="WP_102952414.1">
    <property type="nucleotide sequence ID" value="NZ_CP024847.1"/>
</dbReference>
<feature type="transmembrane region" description="Helical" evidence="1">
    <location>
        <begin position="581"/>
        <end position="599"/>
    </location>
</feature>
<keyword evidence="3" id="KW-1185">Reference proteome</keyword>
<evidence type="ECO:0000256" key="1">
    <source>
        <dbReference type="SAM" id="Phobius"/>
    </source>
</evidence>
<organism evidence="2 3">
    <name type="scientific">Aquella oligotrophica</name>
    <dbReference type="NCBI Taxonomy" id="2067065"/>
    <lineage>
        <taxon>Bacteria</taxon>
        <taxon>Pseudomonadati</taxon>
        <taxon>Pseudomonadota</taxon>
        <taxon>Betaproteobacteria</taxon>
        <taxon>Neisseriales</taxon>
        <taxon>Neisseriaceae</taxon>
        <taxon>Aquella</taxon>
    </lineage>
</organism>
<dbReference type="EMBL" id="CP024847">
    <property type="protein sequence ID" value="AUR53128.1"/>
    <property type="molecule type" value="Genomic_DNA"/>
</dbReference>
<feature type="transmembrane region" description="Helical" evidence="1">
    <location>
        <begin position="137"/>
        <end position="160"/>
    </location>
</feature>
<protein>
    <submittedName>
        <fullName evidence="2">Uncharacterized protein</fullName>
    </submittedName>
</protein>
<feature type="transmembrane region" description="Helical" evidence="1">
    <location>
        <begin position="539"/>
        <end position="561"/>
    </location>
</feature>
<dbReference type="KEGG" id="nba:CUN60_12810"/>
<feature type="transmembrane region" description="Helical" evidence="1">
    <location>
        <begin position="265"/>
        <end position="283"/>
    </location>
</feature>
<evidence type="ECO:0000313" key="3">
    <source>
        <dbReference type="Proteomes" id="UP000236655"/>
    </source>
</evidence>
<feature type="transmembrane region" description="Helical" evidence="1">
    <location>
        <begin position="180"/>
        <end position="200"/>
    </location>
</feature>
<feature type="transmembrane region" description="Helical" evidence="1">
    <location>
        <begin position="7"/>
        <end position="29"/>
    </location>
</feature>
<dbReference type="OrthoDB" id="9792935at2"/>
<feature type="transmembrane region" description="Helical" evidence="1">
    <location>
        <begin position="315"/>
        <end position="334"/>
    </location>
</feature>
<accession>A0A2I7N9H8</accession>
<feature type="transmembrane region" description="Helical" evidence="1">
    <location>
        <begin position="290"/>
        <end position="309"/>
    </location>
</feature>
<gene>
    <name evidence="2" type="ORF">CUN60_12810</name>
</gene>
<keyword evidence="1" id="KW-0812">Transmembrane</keyword>
<dbReference type="Proteomes" id="UP000236655">
    <property type="component" value="Chromosome"/>
</dbReference>
<feature type="transmembrane region" description="Helical" evidence="1">
    <location>
        <begin position="341"/>
        <end position="371"/>
    </location>
</feature>
<feature type="transmembrane region" description="Helical" evidence="1">
    <location>
        <begin position="383"/>
        <end position="405"/>
    </location>
</feature>
<keyword evidence="1" id="KW-0472">Membrane</keyword>
<evidence type="ECO:0000313" key="2">
    <source>
        <dbReference type="EMBL" id="AUR53128.1"/>
    </source>
</evidence>